<sequence>MNKFKGCLIIFITFSLLVFVGTYFYFQKVNRNCIEDHKKVETSFAELKSELNKRNQILQTSNFPDSVKILSKKSDSILSVTTDANELVWTEFQLNEKTFQSDSLKSISAKLNLLKNKYNSELRTFNFSWITFPFNLIKMRQKFSKYNYLEIDYGKSNREKMKQRKKTEHWIETGEWN</sequence>
<name>E4TBE8_RIEAD</name>
<keyword evidence="1" id="KW-0812">Transmembrane</keyword>
<proteinExistence type="predicted"/>
<dbReference type="HOGENOM" id="CLU_1516784_0_0_10"/>
<evidence type="ECO:0000313" key="2">
    <source>
        <dbReference type="EMBL" id="AFD55467.1"/>
    </source>
</evidence>
<keyword evidence="1" id="KW-1133">Transmembrane helix</keyword>
<dbReference type="GeneID" id="93717371"/>
<dbReference type="Proteomes" id="UP000010093">
    <property type="component" value="Chromosome"/>
</dbReference>
<organism evidence="2 3">
    <name type="scientific">Riemerella anatipestifer (strain ATCC 11845 / DSM 15868 / JCM 9532 / NCTC 11014)</name>
    <dbReference type="NCBI Taxonomy" id="693978"/>
    <lineage>
        <taxon>Bacteria</taxon>
        <taxon>Pseudomonadati</taxon>
        <taxon>Bacteroidota</taxon>
        <taxon>Flavobacteriia</taxon>
        <taxon>Flavobacteriales</taxon>
        <taxon>Weeksellaceae</taxon>
        <taxon>Riemerella</taxon>
    </lineage>
</organism>
<evidence type="ECO:0000256" key="1">
    <source>
        <dbReference type="SAM" id="Phobius"/>
    </source>
</evidence>
<keyword evidence="1" id="KW-0472">Membrane</keyword>
<gene>
    <name evidence="2" type="ORF">RA0C_0489</name>
</gene>
<accession>E4TBE8</accession>
<dbReference type="KEGG" id="ran:Riean_0281"/>
<dbReference type="PATRIC" id="fig|693978.17.peg.504"/>
<dbReference type="EMBL" id="CP003388">
    <property type="protein sequence ID" value="AFD55467.1"/>
    <property type="molecule type" value="Genomic_DNA"/>
</dbReference>
<reference evidence="2 3" key="1">
    <citation type="journal article" date="2012" name="J. Bacteriol.">
        <title>Complete genome sequence of Riemerella anatipestifer reference strain.</title>
        <authorList>
            <person name="Wang X."/>
            <person name="Zhu D."/>
            <person name="Wang M."/>
            <person name="Cheng A."/>
            <person name="Jia R."/>
            <person name="Zhou Y."/>
            <person name="Chen Z."/>
            <person name="Luo Q."/>
            <person name="Liu F."/>
            <person name="Wang Y."/>
            <person name="Chen X.Y."/>
        </authorList>
    </citation>
    <scope>NUCLEOTIDE SEQUENCE [LARGE SCALE GENOMIC DNA]</scope>
    <source>
        <strain evidence="3">DSM 15868</strain>
    </source>
</reference>
<dbReference type="RefSeq" id="WP_004918921.1">
    <property type="nucleotide sequence ID" value="NC_014738.1"/>
</dbReference>
<dbReference type="KEGG" id="rai:RA0C_0489"/>
<dbReference type="AlphaFoldDB" id="E4TBE8"/>
<dbReference type="InterPro" id="IPR023353">
    <property type="entry name" value="LemA-like_dom_sf"/>
</dbReference>
<feature type="transmembrane region" description="Helical" evidence="1">
    <location>
        <begin position="7"/>
        <end position="26"/>
    </location>
</feature>
<evidence type="ECO:0000313" key="3">
    <source>
        <dbReference type="Proteomes" id="UP000010093"/>
    </source>
</evidence>
<dbReference type="SUPFAM" id="SSF140478">
    <property type="entry name" value="LemA-like"/>
    <property type="match status" value="1"/>
</dbReference>
<protein>
    <submittedName>
        <fullName evidence="2">Uncharacterized protein</fullName>
    </submittedName>
</protein>